<feature type="binding site" evidence="8">
    <location>
        <position position="110"/>
    </location>
    <ligand>
        <name>Mg(2+)</name>
        <dbReference type="ChEBI" id="CHEBI:18420"/>
    </ligand>
</feature>
<protein>
    <recommendedName>
        <fullName evidence="8">Molybdenum cofactor guanylyltransferase</fullName>
        <shortName evidence="8">MoCo guanylyltransferase</shortName>
        <ecNumber evidence="8">2.7.7.77</ecNumber>
    </recommendedName>
    <alternativeName>
        <fullName evidence="8">GTP:molybdopterin guanylyltransferase</fullName>
    </alternativeName>
    <alternativeName>
        <fullName evidence="8">Mo-MPT guanylyltransferase</fullName>
    </alternativeName>
    <alternativeName>
        <fullName evidence="8">Molybdopterin guanylyltransferase</fullName>
    </alternativeName>
    <alternativeName>
        <fullName evidence="8">Molybdopterin-guanine dinucleotide synthase</fullName>
        <shortName evidence="8">MGD synthase</shortName>
    </alternativeName>
</protein>
<dbReference type="HAMAP" id="MF_00316">
    <property type="entry name" value="MobA"/>
    <property type="match status" value="1"/>
</dbReference>
<feature type="binding site" evidence="8">
    <location>
        <position position="110"/>
    </location>
    <ligand>
        <name>GTP</name>
        <dbReference type="ChEBI" id="CHEBI:37565"/>
    </ligand>
</feature>
<evidence type="ECO:0000256" key="1">
    <source>
        <dbReference type="ARBA" id="ARBA00022490"/>
    </source>
</evidence>
<comment type="subcellular location">
    <subcellularLocation>
        <location evidence="8">Cytoplasm</location>
    </subcellularLocation>
</comment>
<reference evidence="10 11" key="1">
    <citation type="submission" date="2018-05" db="EMBL/GenBank/DDBJ databases">
        <title>Oceanovita maritima gen. nov., sp. nov., a marine bacterium in the family Rhodobacteraceae isolated from surface seawater of Lundu port Xiamen, China.</title>
        <authorList>
            <person name="Hetharua B.H."/>
            <person name="Min D."/>
            <person name="Liao H."/>
            <person name="Tian Y."/>
        </authorList>
    </citation>
    <scope>NUCLEOTIDE SEQUENCE [LARGE SCALE GENOMIC DNA]</scope>
    <source>
        <strain evidence="10 11">FSX-11</strain>
    </source>
</reference>
<keyword evidence="6 8" id="KW-0342">GTP-binding</keyword>
<comment type="caution">
    <text evidence="8">Lacks conserved residue(s) required for the propagation of feature annotation.</text>
</comment>
<comment type="cofactor">
    <cofactor evidence="8">
        <name>Mg(2+)</name>
        <dbReference type="ChEBI" id="CHEBI:18420"/>
    </cofactor>
</comment>
<dbReference type="PANTHER" id="PTHR19136">
    <property type="entry name" value="MOLYBDENUM COFACTOR GUANYLYLTRANSFERASE"/>
    <property type="match status" value="1"/>
</dbReference>
<comment type="domain">
    <text evidence="8">The N-terminal domain determines nucleotide recognition and specific binding, while the C-terminal domain determines the specific binding to the target protein.</text>
</comment>
<dbReference type="AlphaFoldDB" id="A0A2V4NTA6"/>
<dbReference type="InterPro" id="IPR029044">
    <property type="entry name" value="Nucleotide-diphossugar_trans"/>
</dbReference>
<dbReference type="EMBL" id="QFVT01000004">
    <property type="protein sequence ID" value="PYC48116.1"/>
    <property type="molecule type" value="Genomic_DNA"/>
</dbReference>
<dbReference type="GO" id="GO:0005737">
    <property type="term" value="C:cytoplasm"/>
    <property type="evidence" value="ECO:0007669"/>
    <property type="project" value="UniProtKB-SubCell"/>
</dbReference>
<keyword evidence="2 8" id="KW-0808">Transferase</keyword>
<evidence type="ECO:0000313" key="11">
    <source>
        <dbReference type="Proteomes" id="UP000248012"/>
    </source>
</evidence>
<dbReference type="SUPFAM" id="SSF53448">
    <property type="entry name" value="Nucleotide-diphospho-sugar transferases"/>
    <property type="match status" value="1"/>
</dbReference>
<accession>A0A2V4NTA6</accession>
<comment type="similarity">
    <text evidence="8">Belongs to the MobA family.</text>
</comment>
<dbReference type="InterPro" id="IPR013482">
    <property type="entry name" value="Molybde_CF_guanTrfase"/>
</dbReference>
<evidence type="ECO:0000256" key="3">
    <source>
        <dbReference type="ARBA" id="ARBA00022723"/>
    </source>
</evidence>
<dbReference type="GO" id="GO:1902758">
    <property type="term" value="P:bis(molybdopterin guanine dinucleotide)molybdenum biosynthetic process"/>
    <property type="evidence" value="ECO:0007669"/>
    <property type="project" value="TreeGrafter"/>
</dbReference>
<feature type="binding site" evidence="8">
    <location>
        <begin position="17"/>
        <end position="19"/>
    </location>
    <ligand>
        <name>GTP</name>
        <dbReference type="ChEBI" id="CHEBI:37565"/>
    </ligand>
</feature>
<feature type="binding site" evidence="8">
    <location>
        <position position="76"/>
    </location>
    <ligand>
        <name>GTP</name>
        <dbReference type="ChEBI" id="CHEBI:37565"/>
    </ligand>
</feature>
<sequence>MSFDRTFAGPQPAGLILAGGAGRRMGGVDKAGLRLNDETLLARALRRIAPQVDLIALSVGGDMARGAGHHIAALPDPQAYLGDGPLSGVLAGLIWAQANDAAGVVSLAVDTPFFPDDLAARLSRNGDFTVAFAGGRLHPTFGYWPCRLRGPLEDALASGHRRLGDFAAAQGAAKVEFPDAAAFFNINTPDDLAQARNREAGL</sequence>
<dbReference type="Pfam" id="PF12804">
    <property type="entry name" value="NTP_transf_3"/>
    <property type="match status" value="1"/>
</dbReference>
<organism evidence="10 11">
    <name type="scientific">Litorivita pollutaquae</name>
    <dbReference type="NCBI Taxonomy" id="2200892"/>
    <lineage>
        <taxon>Bacteria</taxon>
        <taxon>Pseudomonadati</taxon>
        <taxon>Pseudomonadota</taxon>
        <taxon>Alphaproteobacteria</taxon>
        <taxon>Rhodobacterales</taxon>
        <taxon>Paracoccaceae</taxon>
        <taxon>Litorivita</taxon>
    </lineage>
</organism>
<evidence type="ECO:0000313" key="10">
    <source>
        <dbReference type="EMBL" id="PYC48116.1"/>
    </source>
</evidence>
<evidence type="ECO:0000256" key="4">
    <source>
        <dbReference type="ARBA" id="ARBA00022741"/>
    </source>
</evidence>
<evidence type="ECO:0000256" key="7">
    <source>
        <dbReference type="ARBA" id="ARBA00023150"/>
    </source>
</evidence>
<dbReference type="GO" id="GO:0061603">
    <property type="term" value="F:molybdenum cofactor guanylyltransferase activity"/>
    <property type="evidence" value="ECO:0007669"/>
    <property type="project" value="UniProtKB-EC"/>
</dbReference>
<feature type="binding site" evidence="8">
    <location>
        <position position="30"/>
    </location>
    <ligand>
        <name>GTP</name>
        <dbReference type="ChEBI" id="CHEBI:37565"/>
    </ligand>
</feature>
<comment type="catalytic activity">
    <reaction evidence="8">
        <text>Mo-molybdopterin + GTP + H(+) = Mo-molybdopterin guanine dinucleotide + diphosphate</text>
        <dbReference type="Rhea" id="RHEA:34243"/>
        <dbReference type="ChEBI" id="CHEBI:15378"/>
        <dbReference type="ChEBI" id="CHEBI:33019"/>
        <dbReference type="ChEBI" id="CHEBI:37565"/>
        <dbReference type="ChEBI" id="CHEBI:71302"/>
        <dbReference type="ChEBI" id="CHEBI:71310"/>
        <dbReference type="EC" id="2.7.7.77"/>
    </reaction>
</comment>
<keyword evidence="4 8" id="KW-0547">Nucleotide-binding</keyword>
<keyword evidence="1 8" id="KW-0963">Cytoplasm</keyword>
<keyword evidence="11" id="KW-1185">Reference proteome</keyword>
<evidence type="ECO:0000256" key="2">
    <source>
        <dbReference type="ARBA" id="ARBA00022679"/>
    </source>
</evidence>
<dbReference type="CDD" id="cd02503">
    <property type="entry name" value="MobA"/>
    <property type="match status" value="1"/>
</dbReference>
<comment type="subunit">
    <text evidence="8">Monomer.</text>
</comment>
<evidence type="ECO:0000256" key="5">
    <source>
        <dbReference type="ARBA" id="ARBA00022842"/>
    </source>
</evidence>
<comment type="caution">
    <text evidence="10">The sequence shown here is derived from an EMBL/GenBank/DDBJ whole genome shotgun (WGS) entry which is preliminary data.</text>
</comment>
<name>A0A2V4NTA6_9RHOB</name>
<comment type="function">
    <text evidence="8">Transfers a GMP moiety from GTP to Mo-molybdopterin (Mo-MPT) cofactor (Moco or molybdenum cofactor) to form Mo-molybdopterin guanine dinucleotide (Mo-MGD) cofactor.</text>
</comment>
<dbReference type="InterPro" id="IPR025877">
    <property type="entry name" value="MobA-like_NTP_Trfase"/>
</dbReference>
<dbReference type="Proteomes" id="UP000248012">
    <property type="component" value="Unassembled WGS sequence"/>
</dbReference>
<keyword evidence="10" id="KW-0548">Nucleotidyltransferase</keyword>
<gene>
    <name evidence="8 10" type="primary">mobA</name>
    <name evidence="10" type="ORF">DI396_06815</name>
</gene>
<evidence type="ECO:0000256" key="8">
    <source>
        <dbReference type="HAMAP-Rule" id="MF_00316"/>
    </source>
</evidence>
<dbReference type="OrthoDB" id="9788394at2"/>
<dbReference type="GO" id="GO:0046872">
    <property type="term" value="F:metal ion binding"/>
    <property type="evidence" value="ECO:0007669"/>
    <property type="project" value="UniProtKB-KW"/>
</dbReference>
<evidence type="ECO:0000259" key="9">
    <source>
        <dbReference type="Pfam" id="PF12804"/>
    </source>
</evidence>
<keyword evidence="3 8" id="KW-0479">Metal-binding</keyword>
<keyword evidence="7 8" id="KW-0501">Molybdenum cofactor biosynthesis</keyword>
<evidence type="ECO:0000256" key="6">
    <source>
        <dbReference type="ARBA" id="ARBA00023134"/>
    </source>
</evidence>
<dbReference type="EC" id="2.7.7.77" evidence="8"/>
<dbReference type="Gene3D" id="3.90.550.10">
    <property type="entry name" value="Spore Coat Polysaccharide Biosynthesis Protein SpsA, Chain A"/>
    <property type="match status" value="1"/>
</dbReference>
<keyword evidence="5 8" id="KW-0460">Magnesium</keyword>
<feature type="domain" description="MobA-like NTP transferase" evidence="9">
    <location>
        <begin position="14"/>
        <end position="163"/>
    </location>
</feature>
<dbReference type="NCBIfam" id="TIGR02665">
    <property type="entry name" value="molyb_mobA"/>
    <property type="match status" value="1"/>
</dbReference>
<dbReference type="GO" id="GO:0005525">
    <property type="term" value="F:GTP binding"/>
    <property type="evidence" value="ECO:0007669"/>
    <property type="project" value="UniProtKB-UniRule"/>
</dbReference>
<proteinExistence type="inferred from homology"/>
<dbReference type="PANTHER" id="PTHR19136:SF81">
    <property type="entry name" value="MOLYBDENUM COFACTOR GUANYLYLTRANSFERASE"/>
    <property type="match status" value="1"/>
</dbReference>